<evidence type="ECO:0000256" key="1">
    <source>
        <dbReference type="ARBA" id="ARBA00022884"/>
    </source>
</evidence>
<proteinExistence type="predicted"/>
<organism evidence="4 5">
    <name type="scientific">Oesophagostomum dentatum</name>
    <name type="common">Nodular worm</name>
    <dbReference type="NCBI Taxonomy" id="61180"/>
    <lineage>
        <taxon>Eukaryota</taxon>
        <taxon>Metazoa</taxon>
        <taxon>Ecdysozoa</taxon>
        <taxon>Nematoda</taxon>
        <taxon>Chromadorea</taxon>
        <taxon>Rhabditida</taxon>
        <taxon>Rhabditina</taxon>
        <taxon>Rhabditomorpha</taxon>
        <taxon>Strongyloidea</taxon>
        <taxon>Strongylidae</taxon>
        <taxon>Oesophagostomum</taxon>
    </lineage>
</organism>
<sequence>GTVDNVTLTQGVYVERLPPRSDGTVKEAIRDALKKHGRIVDISIEGDGDARKALVIFQRYREAKIFITVLNLKFYRFSNYFSIRYRVVDMEKLVNDSHISILSMRVRIRAASHVVVQEAYNDYLSLNSPAGSGAVVGPDVDLPAKYASPNGTRNDVDVFHPKVKNNSELELPMSLFVQAWALQASRTLYVGGLESRISDDTLRRRFGKFGTILDVDVKNYESPSPFAFIQFADIESAVRAINAHSNAGVPANKKGKVGILVILIFLLICFRSEIPAKFRPIDDDQQVVDWLYSFTVC</sequence>
<evidence type="ECO:0000256" key="2">
    <source>
        <dbReference type="PROSITE-ProRule" id="PRU00176"/>
    </source>
</evidence>
<dbReference type="Gene3D" id="3.30.70.330">
    <property type="match status" value="1"/>
</dbReference>
<gene>
    <name evidence="4" type="ORF">OESDEN_05253</name>
</gene>
<reference evidence="4 5" key="1">
    <citation type="submission" date="2014-03" db="EMBL/GenBank/DDBJ databases">
        <title>Draft genome of the hookworm Oesophagostomum dentatum.</title>
        <authorList>
            <person name="Mitreva M."/>
        </authorList>
    </citation>
    <scope>NUCLEOTIDE SEQUENCE [LARGE SCALE GENOMIC DNA]</scope>
    <source>
        <strain evidence="4 5">OD-Hann</strain>
    </source>
</reference>
<keyword evidence="1 2" id="KW-0694">RNA-binding</keyword>
<feature type="non-terminal residue" evidence="4">
    <location>
        <position position="1"/>
    </location>
</feature>
<name>A0A0B1THC1_OESDE</name>
<dbReference type="GO" id="GO:0003723">
    <property type="term" value="F:RNA binding"/>
    <property type="evidence" value="ECO:0007669"/>
    <property type="project" value="UniProtKB-UniRule"/>
</dbReference>
<dbReference type="Proteomes" id="UP000053660">
    <property type="component" value="Unassembled WGS sequence"/>
</dbReference>
<evidence type="ECO:0000313" key="5">
    <source>
        <dbReference type="Proteomes" id="UP000053660"/>
    </source>
</evidence>
<dbReference type="InterPro" id="IPR000504">
    <property type="entry name" value="RRM_dom"/>
</dbReference>
<dbReference type="PANTHER" id="PTHR23189">
    <property type="entry name" value="RNA RECOGNITION MOTIF-CONTAINING"/>
    <property type="match status" value="1"/>
</dbReference>
<dbReference type="SMART" id="SM00360">
    <property type="entry name" value="RRM"/>
    <property type="match status" value="2"/>
</dbReference>
<dbReference type="Pfam" id="PF00076">
    <property type="entry name" value="RRM_1"/>
    <property type="match status" value="1"/>
</dbReference>
<keyword evidence="5" id="KW-1185">Reference proteome</keyword>
<feature type="domain" description="RRM" evidence="3">
    <location>
        <begin position="186"/>
        <end position="257"/>
    </location>
</feature>
<dbReference type="OrthoDB" id="6407164at2759"/>
<dbReference type="EMBL" id="KN550191">
    <property type="protein sequence ID" value="KHJ94810.1"/>
    <property type="molecule type" value="Genomic_DNA"/>
</dbReference>
<evidence type="ECO:0000259" key="3">
    <source>
        <dbReference type="PROSITE" id="PS50102"/>
    </source>
</evidence>
<evidence type="ECO:0000313" key="4">
    <source>
        <dbReference type="EMBL" id="KHJ94810.1"/>
    </source>
</evidence>
<protein>
    <recommendedName>
        <fullName evidence="3">RRM domain-containing protein</fullName>
    </recommendedName>
</protein>
<dbReference type="InterPro" id="IPR012677">
    <property type="entry name" value="Nucleotide-bd_a/b_plait_sf"/>
</dbReference>
<dbReference type="SUPFAM" id="SSF54928">
    <property type="entry name" value="RNA-binding domain, RBD"/>
    <property type="match status" value="1"/>
</dbReference>
<dbReference type="AlphaFoldDB" id="A0A0B1THC1"/>
<dbReference type="InterPro" id="IPR035979">
    <property type="entry name" value="RBD_domain_sf"/>
</dbReference>
<accession>A0A0B1THC1</accession>
<dbReference type="PROSITE" id="PS50102">
    <property type="entry name" value="RRM"/>
    <property type="match status" value="1"/>
</dbReference>